<dbReference type="EMBL" id="GG666684">
    <property type="protein sequence ID" value="EEN43707.1"/>
    <property type="molecule type" value="Genomic_DNA"/>
</dbReference>
<sequence>MFNGYSGNYWMQRDFLAATAGIAGYARIGVTWAPYLVQEFVSCKLKAGSVNAVTLLTAMNDPAMLLLKTYQFVEILTLHSGTDSRLSNSVLNYLLTISIDGLHVNDFEFGGAVIKLARLRNRNHSRRHGTTPQGPRPNLTLLDHTPPGPRLTPPAASPECVSSAVGEALTALFETGTETQARQAPSGGRVPLGHPGRGVTIQAATANQLPWIDDGQRVRLIVQELFTTVELSQNNVYGSNGFGRLDQNRPTLSAQEHNNVPFGLKDSSVESKRQTLNFQRKARSYSNVEGKLHKNGKLVMIQEDFKDIMRVYHDAASHPGITVVKRKIPDNERHSLFFRREENGWSTRKKLWDVHHSGAFTEDQANLVDKWVIEEVDIPLQYEMVAIWKHVDQDPSSSQQPDTDTEDPSMKTAEYVERGSFGKVCKVNVPLVGEVASKSFEDNGRFDKDKTRKVIERTEHVKGTRGYNASTGTGSSRLPGLAGGYSRAISRQCDNSLALSWTLPAMKEMSWQFVFPARRLGYERRLAVFEERLLTTRGFTDMMDLAEEAMVGVRHER</sequence>
<evidence type="ECO:0000313" key="1">
    <source>
        <dbReference type="EMBL" id="EEN43707.1"/>
    </source>
</evidence>
<accession>C3ZUJ5</accession>
<dbReference type="InParanoid" id="C3ZUJ5"/>
<organism>
    <name type="scientific">Branchiostoma floridae</name>
    <name type="common">Florida lancelet</name>
    <name type="synonym">Amphioxus</name>
    <dbReference type="NCBI Taxonomy" id="7739"/>
    <lineage>
        <taxon>Eukaryota</taxon>
        <taxon>Metazoa</taxon>
        <taxon>Chordata</taxon>
        <taxon>Cephalochordata</taxon>
        <taxon>Leptocardii</taxon>
        <taxon>Amphioxiformes</taxon>
        <taxon>Branchiostomatidae</taxon>
        <taxon>Branchiostoma</taxon>
    </lineage>
</organism>
<reference evidence="1" key="1">
    <citation type="journal article" date="2008" name="Nature">
        <title>The amphioxus genome and the evolution of the chordate karyotype.</title>
        <authorList>
            <consortium name="US DOE Joint Genome Institute (JGI-PGF)"/>
            <person name="Putnam N.H."/>
            <person name="Butts T."/>
            <person name="Ferrier D.E.K."/>
            <person name="Furlong R.F."/>
            <person name="Hellsten U."/>
            <person name="Kawashima T."/>
            <person name="Robinson-Rechavi M."/>
            <person name="Shoguchi E."/>
            <person name="Terry A."/>
            <person name="Yu J.-K."/>
            <person name="Benito-Gutierrez E.L."/>
            <person name="Dubchak I."/>
            <person name="Garcia-Fernandez J."/>
            <person name="Gibson-Brown J.J."/>
            <person name="Grigoriev I.V."/>
            <person name="Horton A.C."/>
            <person name="de Jong P.J."/>
            <person name="Jurka J."/>
            <person name="Kapitonov V.V."/>
            <person name="Kohara Y."/>
            <person name="Kuroki Y."/>
            <person name="Lindquist E."/>
            <person name="Lucas S."/>
            <person name="Osoegawa K."/>
            <person name="Pennacchio L.A."/>
            <person name="Salamov A.A."/>
            <person name="Satou Y."/>
            <person name="Sauka-Spengler T."/>
            <person name="Schmutz J."/>
            <person name="Shin-I T."/>
            <person name="Toyoda A."/>
            <person name="Bronner-Fraser M."/>
            <person name="Fujiyama A."/>
            <person name="Holland L.Z."/>
            <person name="Holland P.W.H."/>
            <person name="Satoh N."/>
            <person name="Rokhsar D.S."/>
        </authorList>
    </citation>
    <scope>NUCLEOTIDE SEQUENCE [LARGE SCALE GENOMIC DNA]</scope>
    <source>
        <strain evidence="1">S238N-H82</strain>
        <tissue evidence="1">Testes</tissue>
    </source>
</reference>
<protein>
    <submittedName>
        <fullName evidence="1">Uncharacterized protein</fullName>
    </submittedName>
</protein>
<dbReference type="AlphaFoldDB" id="C3ZUJ5"/>
<gene>
    <name evidence="1" type="ORF">BRAFLDRAFT_94599</name>
</gene>
<proteinExistence type="predicted"/>
<name>C3ZUJ5_BRAFL</name>